<dbReference type="RefSeq" id="WP_244836773.1">
    <property type="nucleotide sequence ID" value="NZ_CP107006.1"/>
</dbReference>
<protein>
    <submittedName>
        <fullName evidence="1">Uncharacterized protein</fullName>
    </submittedName>
</protein>
<name>A0ABY6J0A9_9BACT</name>
<proteinExistence type="predicted"/>
<sequence>MRRRVVRVSGQKMNGNEIAEQLSMLLQTVKKILATLLQHIPDTASDITTCMEKPPNNQGAYQMLMKN</sequence>
<dbReference type="Proteomes" id="UP001162741">
    <property type="component" value="Chromosome"/>
</dbReference>
<reference evidence="1" key="1">
    <citation type="submission" date="2022-10" db="EMBL/GenBank/DDBJ databases">
        <title>Chitinophaga sp. nov., isolated from soil.</title>
        <authorList>
            <person name="Jeon C.O."/>
        </authorList>
    </citation>
    <scope>NUCLEOTIDE SEQUENCE</scope>
    <source>
        <strain evidence="1">R8</strain>
    </source>
</reference>
<dbReference type="EMBL" id="CP107006">
    <property type="protein sequence ID" value="UYQ93081.1"/>
    <property type="molecule type" value="Genomic_DNA"/>
</dbReference>
<organism evidence="1 2">
    <name type="scientific">Chitinophaga horti</name>
    <dbReference type="NCBI Taxonomy" id="2920382"/>
    <lineage>
        <taxon>Bacteria</taxon>
        <taxon>Pseudomonadati</taxon>
        <taxon>Bacteroidota</taxon>
        <taxon>Chitinophagia</taxon>
        <taxon>Chitinophagales</taxon>
        <taxon>Chitinophagaceae</taxon>
        <taxon>Chitinophaga</taxon>
    </lineage>
</organism>
<accession>A0ABY6J0A9</accession>
<evidence type="ECO:0000313" key="2">
    <source>
        <dbReference type="Proteomes" id="UP001162741"/>
    </source>
</evidence>
<evidence type="ECO:0000313" key="1">
    <source>
        <dbReference type="EMBL" id="UYQ93081.1"/>
    </source>
</evidence>
<gene>
    <name evidence="1" type="ORF">MKQ68_23655</name>
</gene>
<keyword evidence="2" id="KW-1185">Reference proteome</keyword>